<dbReference type="PANTHER" id="PTHR23028">
    <property type="entry name" value="ACETYLTRANSFERASE"/>
    <property type="match status" value="1"/>
</dbReference>
<feature type="transmembrane region" description="Helical" evidence="1">
    <location>
        <begin position="145"/>
        <end position="167"/>
    </location>
</feature>
<feature type="transmembrane region" description="Helical" evidence="1">
    <location>
        <begin position="364"/>
        <end position="384"/>
    </location>
</feature>
<evidence type="ECO:0000313" key="6">
    <source>
        <dbReference type="Proteomes" id="UP000374630"/>
    </source>
</evidence>
<feature type="domain" description="Acyltransferase 3" evidence="2">
    <location>
        <begin position="34"/>
        <end position="378"/>
    </location>
</feature>
<reference evidence="5 6" key="1">
    <citation type="journal article" date="2019" name="Syst. Appl. Microbiol.">
        <title>Characterization of Bifidobacterium species in feaces of the Egyptian fruit bat: Description of B. vespertilionis sp. nov. and B. rousetti sp. nov.</title>
        <authorList>
            <person name="Modesto M."/>
            <person name="Satti M."/>
            <person name="Watanabe K."/>
            <person name="Puglisi E."/>
            <person name="Morelli L."/>
            <person name="Huang C.-H."/>
            <person name="Liou J.-S."/>
            <person name="Miyashita M."/>
            <person name="Tamura T."/>
            <person name="Saito S."/>
            <person name="Mori K."/>
            <person name="Huang L."/>
            <person name="Sciavilla P."/>
            <person name="Sandri C."/>
            <person name="Spiezio C."/>
            <person name="Vitali F."/>
            <person name="Cavalieri D."/>
            <person name="Perpetuini G."/>
            <person name="Tofalo R."/>
            <person name="Bonetti A."/>
            <person name="Arita M."/>
            <person name="Mattarelli P."/>
        </authorList>
    </citation>
    <scope>NUCLEOTIDE SEQUENCE [LARGE SCALE GENOMIC DNA]</scope>
    <source>
        <strain evidence="3 6">RST16</strain>
        <strain evidence="4 5">RST8</strain>
    </source>
</reference>
<feature type="transmembrane region" description="Helical" evidence="1">
    <location>
        <begin position="81"/>
        <end position="105"/>
    </location>
</feature>
<evidence type="ECO:0000313" key="4">
    <source>
        <dbReference type="EMBL" id="KAA8824681.1"/>
    </source>
</evidence>
<dbReference type="GO" id="GO:0016747">
    <property type="term" value="F:acyltransferase activity, transferring groups other than amino-acyl groups"/>
    <property type="evidence" value="ECO:0007669"/>
    <property type="project" value="InterPro"/>
</dbReference>
<dbReference type="PANTHER" id="PTHR23028:SF53">
    <property type="entry name" value="ACYL_TRANSF_3 DOMAIN-CONTAINING PROTEIN"/>
    <property type="match status" value="1"/>
</dbReference>
<dbReference type="Pfam" id="PF01757">
    <property type="entry name" value="Acyl_transf_3"/>
    <property type="match status" value="1"/>
</dbReference>
<feature type="transmembrane region" description="Helical" evidence="1">
    <location>
        <begin position="12"/>
        <end position="31"/>
    </location>
</feature>
<dbReference type="AlphaFoldDB" id="A0A5J5E693"/>
<evidence type="ECO:0000313" key="5">
    <source>
        <dbReference type="Proteomes" id="UP000345527"/>
    </source>
</evidence>
<keyword evidence="6" id="KW-1185">Reference proteome</keyword>
<feature type="transmembrane region" description="Helical" evidence="1">
    <location>
        <begin position="327"/>
        <end position="344"/>
    </location>
</feature>
<feature type="transmembrane region" description="Helical" evidence="1">
    <location>
        <begin position="295"/>
        <end position="315"/>
    </location>
</feature>
<dbReference type="Proteomes" id="UP000374630">
    <property type="component" value="Unassembled WGS sequence"/>
</dbReference>
<dbReference type="EMBL" id="RZOA01000001">
    <property type="protein sequence ID" value="KAA8824681.1"/>
    <property type="molecule type" value="Genomic_DNA"/>
</dbReference>
<comment type="caution">
    <text evidence="4">The sequence shown here is derived from an EMBL/GenBank/DDBJ whole genome shotgun (WGS) entry which is preliminary data.</text>
</comment>
<evidence type="ECO:0000256" key="1">
    <source>
        <dbReference type="SAM" id="Phobius"/>
    </source>
</evidence>
<keyword evidence="4" id="KW-0808">Transferase</keyword>
<keyword evidence="1" id="KW-1133">Transmembrane helix</keyword>
<dbReference type="GO" id="GO:0009103">
    <property type="term" value="P:lipopolysaccharide biosynthetic process"/>
    <property type="evidence" value="ECO:0007669"/>
    <property type="project" value="TreeGrafter"/>
</dbReference>
<dbReference type="InterPro" id="IPR002656">
    <property type="entry name" value="Acyl_transf_3_dom"/>
</dbReference>
<accession>A0A5J5E693</accession>
<keyword evidence="1" id="KW-0812">Transmembrane</keyword>
<protein>
    <submittedName>
        <fullName evidence="4">Acyltransferase</fullName>
    </submittedName>
</protein>
<feature type="transmembrane region" description="Helical" evidence="1">
    <location>
        <begin position="405"/>
        <end position="425"/>
    </location>
</feature>
<keyword evidence="1" id="KW-0472">Membrane</keyword>
<feature type="transmembrane region" description="Helical" evidence="1">
    <location>
        <begin position="209"/>
        <end position="229"/>
    </location>
</feature>
<name>A0A5J5E693_9BIFI</name>
<dbReference type="InterPro" id="IPR050879">
    <property type="entry name" value="Acyltransferase_3"/>
</dbReference>
<dbReference type="GO" id="GO:0016020">
    <property type="term" value="C:membrane"/>
    <property type="evidence" value="ECO:0007669"/>
    <property type="project" value="TreeGrafter"/>
</dbReference>
<evidence type="ECO:0000313" key="3">
    <source>
        <dbReference type="EMBL" id="KAA8821601.1"/>
    </source>
</evidence>
<feature type="transmembrane region" description="Helical" evidence="1">
    <location>
        <begin position="179"/>
        <end position="197"/>
    </location>
</feature>
<keyword evidence="4" id="KW-0012">Acyltransferase</keyword>
<organism evidence="4 5">
    <name type="scientific">Bifidobacterium vespertilionis</name>
    <dbReference type="NCBI Taxonomy" id="2562524"/>
    <lineage>
        <taxon>Bacteria</taxon>
        <taxon>Bacillati</taxon>
        <taxon>Actinomycetota</taxon>
        <taxon>Actinomycetes</taxon>
        <taxon>Bifidobacteriales</taxon>
        <taxon>Bifidobacteriaceae</taxon>
        <taxon>Bifidobacterium</taxon>
    </lineage>
</organism>
<feature type="transmembrane region" description="Helical" evidence="1">
    <location>
        <begin position="270"/>
        <end position="289"/>
    </location>
</feature>
<dbReference type="EMBL" id="RZNZ01000003">
    <property type="protein sequence ID" value="KAA8821601.1"/>
    <property type="molecule type" value="Genomic_DNA"/>
</dbReference>
<feature type="transmembrane region" description="Helical" evidence="1">
    <location>
        <begin position="37"/>
        <end position="60"/>
    </location>
</feature>
<dbReference type="Proteomes" id="UP000345527">
    <property type="component" value="Unassembled WGS sequence"/>
</dbReference>
<gene>
    <name evidence="4" type="ORF">EM848_00225</name>
    <name evidence="3" type="ORF">EMO90_02930</name>
</gene>
<dbReference type="OrthoDB" id="3404679at2"/>
<evidence type="ECO:0000259" key="2">
    <source>
        <dbReference type="Pfam" id="PF01757"/>
    </source>
</evidence>
<proteinExistence type="predicted"/>
<sequence length="426" mass="44792">MNNMHTPRLRGMQGIAGLALMAVIAYDLAPASMSGGFVGFDVLFTLAGFLAARSLLARYADDGAPDVRLYLKTSLLKTLRMLWPALAFMVAGSGTLAALAALMGLGGVEGLRVDAPAGLTFAENWTGVVLGGGYPPDLPAGGPRLLGHLWAVALLAQYCLLAPFAVLLLKRLLPQRQSVAVLLALAAVSALLMGVLYKDGIGGSGLTRVLYGTDTHGFGFLIGMALAWAMQRGRSAGGDGRVGLPDGSALVGSERPMGFAADWRLVRDTALPWVSCAALVGLAVLAFQLRADATAFHGGLALAAVLTVPLLLGALDDRSWMLDLFEWRPLALIGKYGYGIYLWHWPLWLIARSAAADLGLRPGWAWVPVCVSLLLTAVMAGVSYRLVQKPFAGPVPDWPLRRPGTIMCGVIAALLVVGLVCAIVVS</sequence>